<sequence>MTTASARRTLAVFVPGWILDDRSLAPPAVGDLVETPLTFGESETPPQSYAQTFRTIARPAYGRMPGGDPENGPRWLHELSGDGWAANWWANRPTTGRIEVHGTLFADLTMGTDSPPPVRGRVRRVQVVSRRFDRSPSGARRVAGTERLTEVDTTPHIFWSSQEPRTDDAYARTGVLLDLDLDDVPTTDSPFVAGAVSVDGTDVWVMDRADPVLLHVATAATPPRVVEYLLPLTAEQPRDIRTRAVHADRDGCWITSGHDVFRCDREDDGSLSVERVCTEGGQSIVDEGRSTSTARPNRGCTSTTDTGWCGSTRRRIPSARSTTRVDWSRSTTRPPSRGCGPPLVEPTSIAAPTARNGSPTASSPPDPRAVQANRWTSPPAPAATSAGSNPIRSPTPPTGPSLHTGRYAPADG</sequence>
<organism evidence="2 3">
    <name type="scientific">Rhodococcus parequi</name>
    <dbReference type="NCBI Taxonomy" id="3137122"/>
    <lineage>
        <taxon>Bacteria</taxon>
        <taxon>Bacillati</taxon>
        <taxon>Actinomycetota</taxon>
        <taxon>Actinomycetes</taxon>
        <taxon>Mycobacteriales</taxon>
        <taxon>Nocardiaceae</taxon>
        <taxon>Rhodococcus</taxon>
    </lineage>
</organism>
<feature type="compositionally biased region" description="Polar residues" evidence="1">
    <location>
        <begin position="290"/>
        <end position="306"/>
    </location>
</feature>
<dbReference type="Proteomes" id="UP001629745">
    <property type="component" value="Unassembled WGS sequence"/>
</dbReference>
<dbReference type="EMBL" id="JBDLNV010000006">
    <property type="protein sequence ID" value="MFM1725347.1"/>
    <property type="molecule type" value="Genomic_DNA"/>
</dbReference>
<evidence type="ECO:0000313" key="3">
    <source>
        <dbReference type="Proteomes" id="UP001629745"/>
    </source>
</evidence>
<comment type="caution">
    <text evidence="2">The sequence shown here is derived from an EMBL/GenBank/DDBJ whole genome shotgun (WGS) entry which is preliminary data.</text>
</comment>
<feature type="compositionally biased region" description="Polar residues" evidence="1">
    <location>
        <begin position="319"/>
        <end position="334"/>
    </location>
</feature>
<evidence type="ECO:0000313" key="2">
    <source>
        <dbReference type="EMBL" id="MFM1725347.1"/>
    </source>
</evidence>
<accession>A0ABW9FII4</accession>
<feature type="region of interest" description="Disordered" evidence="1">
    <location>
        <begin position="284"/>
        <end position="412"/>
    </location>
</feature>
<name>A0ABW9FII4_9NOCA</name>
<keyword evidence="3" id="KW-1185">Reference proteome</keyword>
<evidence type="ECO:0000256" key="1">
    <source>
        <dbReference type="SAM" id="MobiDB-lite"/>
    </source>
</evidence>
<proteinExistence type="predicted"/>
<reference evidence="2 3" key="1">
    <citation type="submission" date="2023-11" db="EMBL/GenBank/DDBJ databases">
        <authorList>
            <person name="Val-Calvo J."/>
            <person name="Scortti M."/>
            <person name="Vazquez-Boland J."/>
        </authorList>
    </citation>
    <scope>NUCLEOTIDE SEQUENCE [LARGE SCALE GENOMIC DNA]</scope>
    <source>
        <strain evidence="2 3">PAM 2766</strain>
    </source>
</reference>
<protein>
    <submittedName>
        <fullName evidence="2">DUF6578 domain-containing protein</fullName>
    </submittedName>
</protein>
<gene>
    <name evidence="2" type="ORF">ABEU20_003960</name>
</gene>